<evidence type="ECO:0000256" key="7">
    <source>
        <dbReference type="ARBA" id="ARBA00023294"/>
    </source>
</evidence>
<dbReference type="GO" id="GO:0009734">
    <property type="term" value="P:auxin-activated signaling pathway"/>
    <property type="evidence" value="ECO:0007669"/>
    <property type="project" value="UniProtKB-UniRule"/>
</dbReference>
<dbReference type="GO" id="GO:0010329">
    <property type="term" value="F:auxin efflux transmembrane transporter activity"/>
    <property type="evidence" value="ECO:0007669"/>
    <property type="project" value="TreeGrafter"/>
</dbReference>
<evidence type="ECO:0000256" key="2">
    <source>
        <dbReference type="ARBA" id="ARBA00009177"/>
    </source>
</evidence>
<accession>A0AAV5FGY7</accession>
<proteinExistence type="inferred from homology"/>
<feature type="compositionally biased region" description="Basic and acidic residues" evidence="9">
    <location>
        <begin position="170"/>
        <end position="180"/>
    </location>
</feature>
<protein>
    <recommendedName>
        <fullName evidence="8">Auxin efflux carrier component</fullName>
    </recommendedName>
</protein>
<keyword evidence="5 8" id="KW-1133">Transmembrane helix</keyword>
<dbReference type="AlphaFoldDB" id="A0AAV5FGY7"/>
<evidence type="ECO:0000256" key="6">
    <source>
        <dbReference type="ARBA" id="ARBA00023136"/>
    </source>
</evidence>
<feature type="transmembrane region" description="Helical" evidence="8">
    <location>
        <begin position="7"/>
        <end position="28"/>
    </location>
</feature>
<dbReference type="InterPro" id="IPR004776">
    <property type="entry name" value="Mem_transp_PIN-like"/>
</dbReference>
<comment type="function">
    <text evidence="8">May act as a component of the auxin efflux carrier.</text>
</comment>
<evidence type="ECO:0000313" key="10">
    <source>
        <dbReference type="EMBL" id="GJN33525.1"/>
    </source>
</evidence>
<evidence type="ECO:0000256" key="9">
    <source>
        <dbReference type="SAM" id="MobiDB-lite"/>
    </source>
</evidence>
<dbReference type="PANTHER" id="PTHR31752:SF58">
    <property type="entry name" value="AUXIN EFFLUX CARRIER COMPONENT"/>
    <property type="match status" value="1"/>
</dbReference>
<keyword evidence="4 8" id="KW-0812">Transmembrane</keyword>
<dbReference type="EMBL" id="BQKI01000085">
    <property type="protein sequence ID" value="GJN33525.1"/>
    <property type="molecule type" value="Genomic_DNA"/>
</dbReference>
<keyword evidence="6 8" id="KW-0472">Membrane</keyword>
<name>A0AAV5FGY7_ELECO</name>
<feature type="transmembrane region" description="Helical" evidence="8">
    <location>
        <begin position="133"/>
        <end position="152"/>
    </location>
</feature>
<dbReference type="GO" id="GO:0005783">
    <property type="term" value="C:endoplasmic reticulum"/>
    <property type="evidence" value="ECO:0007669"/>
    <property type="project" value="TreeGrafter"/>
</dbReference>
<reference evidence="10" key="1">
    <citation type="journal article" date="2018" name="DNA Res.">
        <title>Multiple hybrid de novo genome assembly of finger millet, an orphan allotetraploid crop.</title>
        <authorList>
            <person name="Hatakeyama M."/>
            <person name="Aluri S."/>
            <person name="Balachadran M.T."/>
            <person name="Sivarajan S.R."/>
            <person name="Patrignani A."/>
            <person name="Gruter S."/>
            <person name="Poveda L."/>
            <person name="Shimizu-Inatsugi R."/>
            <person name="Baeten J."/>
            <person name="Francoijs K.J."/>
            <person name="Nataraja K.N."/>
            <person name="Reddy Y.A.N."/>
            <person name="Phadnis S."/>
            <person name="Ravikumar R.L."/>
            <person name="Schlapbach R."/>
            <person name="Sreeman S.M."/>
            <person name="Shimizu K.K."/>
        </authorList>
    </citation>
    <scope>NUCLEOTIDE SEQUENCE</scope>
</reference>
<keyword evidence="7 8" id="KW-0927">Auxin signaling pathway</keyword>
<evidence type="ECO:0000256" key="4">
    <source>
        <dbReference type="ARBA" id="ARBA00022692"/>
    </source>
</evidence>
<feature type="transmembrane region" description="Helical" evidence="8">
    <location>
        <begin position="40"/>
        <end position="60"/>
    </location>
</feature>
<organism evidence="10 11">
    <name type="scientific">Eleusine coracana subsp. coracana</name>
    <dbReference type="NCBI Taxonomy" id="191504"/>
    <lineage>
        <taxon>Eukaryota</taxon>
        <taxon>Viridiplantae</taxon>
        <taxon>Streptophyta</taxon>
        <taxon>Embryophyta</taxon>
        <taxon>Tracheophyta</taxon>
        <taxon>Spermatophyta</taxon>
        <taxon>Magnoliopsida</taxon>
        <taxon>Liliopsida</taxon>
        <taxon>Poales</taxon>
        <taxon>Poaceae</taxon>
        <taxon>PACMAD clade</taxon>
        <taxon>Chloridoideae</taxon>
        <taxon>Cynodonteae</taxon>
        <taxon>Eleusininae</taxon>
        <taxon>Eleusine</taxon>
    </lineage>
</organism>
<dbReference type="InterPro" id="IPR014024">
    <property type="entry name" value="Auxin_eff_plant"/>
</dbReference>
<dbReference type="InterPro" id="IPR051107">
    <property type="entry name" value="Auxin_Efflux_Carrier"/>
</dbReference>
<evidence type="ECO:0000313" key="11">
    <source>
        <dbReference type="Proteomes" id="UP001054889"/>
    </source>
</evidence>
<evidence type="ECO:0000256" key="1">
    <source>
        <dbReference type="ARBA" id="ARBA00004141"/>
    </source>
</evidence>
<dbReference type="PANTHER" id="PTHR31752">
    <property type="entry name" value="AUXIN EFFLUX CARRIER COMPONENT 1B-RELATED"/>
    <property type="match status" value="1"/>
</dbReference>
<feature type="transmembrane region" description="Helical" evidence="8">
    <location>
        <begin position="279"/>
        <end position="302"/>
    </location>
</feature>
<dbReference type="GO" id="GO:0005886">
    <property type="term" value="C:plasma membrane"/>
    <property type="evidence" value="ECO:0007669"/>
    <property type="project" value="TreeGrafter"/>
</dbReference>
<dbReference type="GO" id="GO:0009926">
    <property type="term" value="P:auxin polar transport"/>
    <property type="evidence" value="ECO:0007669"/>
    <property type="project" value="TreeGrafter"/>
</dbReference>
<reference evidence="10" key="2">
    <citation type="submission" date="2021-12" db="EMBL/GenBank/DDBJ databases">
        <title>Resequencing data analysis of finger millet.</title>
        <authorList>
            <person name="Hatakeyama M."/>
            <person name="Aluri S."/>
            <person name="Balachadran M.T."/>
            <person name="Sivarajan S.R."/>
            <person name="Poveda L."/>
            <person name="Shimizu-Inatsugi R."/>
            <person name="Schlapbach R."/>
            <person name="Sreeman S.M."/>
            <person name="Shimizu K.K."/>
        </authorList>
    </citation>
    <scope>NUCLEOTIDE SEQUENCE</scope>
</reference>
<comment type="caution">
    <text evidence="10">The sequence shown here is derived from an EMBL/GenBank/DDBJ whole genome shotgun (WGS) entry which is preliminary data.</text>
</comment>
<dbReference type="Pfam" id="PF03547">
    <property type="entry name" value="Mem_trans"/>
    <property type="match status" value="1"/>
</dbReference>
<feature type="transmembrane region" description="Helical" evidence="8">
    <location>
        <begin position="247"/>
        <end position="267"/>
    </location>
</feature>
<evidence type="ECO:0000256" key="3">
    <source>
        <dbReference type="ARBA" id="ARBA00022448"/>
    </source>
</evidence>
<comment type="subcellular location">
    <subcellularLocation>
        <location evidence="1 8">Membrane</location>
        <topology evidence="1 8">Multi-pass membrane protein</topology>
    </subcellularLocation>
</comment>
<feature type="transmembrane region" description="Helical" evidence="8">
    <location>
        <begin position="97"/>
        <end position="121"/>
    </location>
</feature>
<keyword evidence="11" id="KW-1185">Reference proteome</keyword>
<feature type="transmembrane region" description="Helical" evidence="8">
    <location>
        <begin position="72"/>
        <end position="91"/>
    </location>
</feature>
<feature type="region of interest" description="Disordered" evidence="9">
    <location>
        <begin position="169"/>
        <end position="191"/>
    </location>
</feature>
<comment type="similarity">
    <text evidence="2 8">Belongs to the auxin efflux carrier (TC 2.A.69.1) family.</text>
</comment>
<gene>
    <name evidence="10" type="primary">gb22136</name>
    <name evidence="10" type="ORF">PR202_gb22136</name>
</gene>
<comment type="caution">
    <text evidence="8">Lacks conserved residue(s) required for the propagation of feature annotation.</text>
</comment>
<keyword evidence="3 8" id="KW-0813">Transport</keyword>
<evidence type="ECO:0000256" key="8">
    <source>
        <dbReference type="RuleBase" id="RU362108"/>
    </source>
</evidence>
<dbReference type="Proteomes" id="UP001054889">
    <property type="component" value="Unassembled WGS sequence"/>
</dbReference>
<feature type="transmembrane region" description="Helical" evidence="8">
    <location>
        <begin position="340"/>
        <end position="363"/>
    </location>
</feature>
<dbReference type="NCBIfam" id="TIGR00946">
    <property type="entry name" value="2a69"/>
    <property type="match status" value="1"/>
</dbReference>
<sequence>MIGWEDVYKVVVAMAPLYFALALGYGSVRWWKLFTAEQCGAINRLVIYFAYPFFGFDLAARSGTFATSYRVLAADVVTKAGIALGLAVWAAARRPSSYSWCITGFSLVALNNALLMGVPLLDAMYGGWAHDVAVQMAMMQIVVWFPLMLVVFEARQAWLETMPVSVAPPDDGRASADHEAPVVSDVGEPEDDRKMRTGWSFWAMLLRTVAHKLACNPNVYSSLLGVAWSSIAHRWHLELPSIVNGSVLIMSKTGVGLGMFSMGLFIALQDKFIMCGARLTALSLVLRFVAGPAAATVGAAVLGLRGDLLRFAIVQAALPQSVATFNFAREYDLHADILSTAIIVGTLASLPVLITYYTVLGLIR</sequence>
<evidence type="ECO:0000256" key="5">
    <source>
        <dbReference type="ARBA" id="ARBA00022989"/>
    </source>
</evidence>